<dbReference type="Pfam" id="PF13558">
    <property type="entry name" value="SbcC_Walker_B"/>
    <property type="match status" value="1"/>
</dbReference>
<dbReference type="RefSeq" id="WP_073046634.1">
    <property type="nucleotide sequence ID" value="NZ_FQZL01000005.1"/>
</dbReference>
<protein>
    <recommendedName>
        <fullName evidence="3">Nuclease SbcCD subunit C</fullName>
    </recommendedName>
</protein>
<organism evidence="6 7">
    <name type="scientific">Dethiosulfatibacter aminovorans DSM 17477</name>
    <dbReference type="NCBI Taxonomy" id="1121476"/>
    <lineage>
        <taxon>Bacteria</taxon>
        <taxon>Bacillati</taxon>
        <taxon>Bacillota</taxon>
        <taxon>Tissierellia</taxon>
        <taxon>Dethiosulfatibacter</taxon>
    </lineage>
</organism>
<comment type="similarity">
    <text evidence="1">Belongs to the SMC family. SbcC subfamily.</text>
</comment>
<dbReference type="InterPro" id="IPR027417">
    <property type="entry name" value="P-loop_NTPase"/>
</dbReference>
<evidence type="ECO:0000256" key="3">
    <source>
        <dbReference type="ARBA" id="ARBA00013368"/>
    </source>
</evidence>
<evidence type="ECO:0000259" key="5">
    <source>
        <dbReference type="Pfam" id="PF13476"/>
    </source>
</evidence>
<keyword evidence="7" id="KW-1185">Reference proteome</keyword>
<accession>A0A1M6BX42</accession>
<dbReference type="Pfam" id="PF13476">
    <property type="entry name" value="AAA_23"/>
    <property type="match status" value="1"/>
</dbReference>
<evidence type="ECO:0000256" key="2">
    <source>
        <dbReference type="ARBA" id="ARBA00011322"/>
    </source>
</evidence>
<keyword evidence="6" id="KW-0269">Exonuclease</keyword>
<dbReference type="SUPFAM" id="SSF52540">
    <property type="entry name" value="P-loop containing nucleoside triphosphate hydrolases"/>
    <property type="match status" value="1"/>
</dbReference>
<evidence type="ECO:0000313" key="7">
    <source>
        <dbReference type="Proteomes" id="UP000184052"/>
    </source>
</evidence>
<name>A0A1M6BX42_9FIRM</name>
<feature type="coiled-coil region" evidence="4">
    <location>
        <begin position="266"/>
        <end position="323"/>
    </location>
</feature>
<evidence type="ECO:0000256" key="1">
    <source>
        <dbReference type="ARBA" id="ARBA00006930"/>
    </source>
</evidence>
<dbReference type="Proteomes" id="UP000184052">
    <property type="component" value="Unassembled WGS sequence"/>
</dbReference>
<gene>
    <name evidence="6" type="ORF">SAMN02745751_00506</name>
</gene>
<feature type="coiled-coil region" evidence="4">
    <location>
        <begin position="645"/>
        <end position="679"/>
    </location>
</feature>
<dbReference type="GO" id="GO:0004527">
    <property type="term" value="F:exonuclease activity"/>
    <property type="evidence" value="ECO:0007669"/>
    <property type="project" value="UniProtKB-KW"/>
</dbReference>
<evidence type="ECO:0000313" key="6">
    <source>
        <dbReference type="EMBL" id="SHI53345.1"/>
    </source>
</evidence>
<dbReference type="PANTHER" id="PTHR32114:SF2">
    <property type="entry name" value="ABC TRANSPORTER ABCH.3"/>
    <property type="match status" value="1"/>
</dbReference>
<dbReference type="AlphaFoldDB" id="A0A1M6BX42"/>
<feature type="coiled-coil region" evidence="4">
    <location>
        <begin position="722"/>
        <end position="756"/>
    </location>
</feature>
<dbReference type="GO" id="GO:0006302">
    <property type="term" value="P:double-strand break repair"/>
    <property type="evidence" value="ECO:0007669"/>
    <property type="project" value="InterPro"/>
</dbReference>
<dbReference type="EMBL" id="FQZL01000005">
    <property type="protein sequence ID" value="SHI53345.1"/>
    <property type="molecule type" value="Genomic_DNA"/>
</dbReference>
<dbReference type="Gene3D" id="3.40.50.300">
    <property type="entry name" value="P-loop containing nucleotide triphosphate hydrolases"/>
    <property type="match status" value="2"/>
</dbReference>
<sequence>MRPLKLRMTAFGPYGEIETVDFQELNGRNLFLVTGPTGSGKTTIFDAISFAMYGEASGSSGGGKSGRSAESLRSQYSRDDLLTEVELDFELKGTRYSVKRIPKQNKPKSRGEGFTEQKPEAELLIGQGQGRKVMTGVSRVNEKIESLMGINADQFRQIMMIPQGEFRQMLNSDSQDREKVLRKLFDTRLYNLMQMNLDMKSKALHRDIEDKERLRNYEAAKIDCGEDEVLEELVASASKNMDEIILRTLELIKRDEGLKRDMSLKIEGKNKEKEDLVSKREKAKSDNEKLKLKDSTAEEVGKLEERSAEIKDLKERIMKGEKAALILQHEKNRDERQKELDGIIEKGKKKEKELLEAKGILEKAEAVFGKEDSSESRAMREKLVEKLRSLKALEDKVSRIEAVSRSVEQMGKDAEIQHKKKETSLLNLDKTRKNLGGYEERLKKSGEAKTAQVRLRSEYKQWEEKRKNLEKIHLNFQEWDKVWTDLEKYRKTVEKEEQVLQSLDKVYKSSKLVFLRNQAALLAAELEEGKPCPVCGSLDHPSPALISGESISEDRINELEEDVKKQDKKVNDAARKVAVSEEKLKKISEDRKILFNELVCYSESTDDGKLRDMKYLEALSKEDMPAIMENCRMKLDDIAGEGKKMKALADEGNELEGKIKASRKNIEDLDKEIESLTATQLESAGKLSREKTKLEAIYTEVPEELRSVKSLITKMNEVATIKRRVEESYESARRNLESAKVSFAGVKASLEQLRNEEKSSCEKSEKAGRELKAKIISEGFLSFDDYVSSKMTADELEINRKIVEEHRRELHFQKQQYEKLVAETKGLQVASIEEFDKAVDSIGSAINEMIKTRSAIENRSANNSEIVESIKKIKEEIGDRENRYKVLGNLAAIAQGRNKGMITFERYVLAAFLDDILKAANIRLRKMSQGRFVLSRTEELERKNKQSGLELEVFDNYTGKSRHVKTLSGGEGFKASLSMALGLSDVVQSYAGGVQLDTMFIDEGFGTLDQESLDNAISCLIDLQESGRLVGIISHVQELKERIDTRLEVKSTNTGSTTEFVVM</sequence>
<keyword evidence="4" id="KW-0175">Coiled coil</keyword>
<comment type="subunit">
    <text evidence="2">Heterodimer of SbcC and SbcD.</text>
</comment>
<dbReference type="GO" id="GO:0016887">
    <property type="term" value="F:ATP hydrolysis activity"/>
    <property type="evidence" value="ECO:0007669"/>
    <property type="project" value="InterPro"/>
</dbReference>
<dbReference type="PANTHER" id="PTHR32114">
    <property type="entry name" value="ABC TRANSPORTER ABCH.3"/>
    <property type="match status" value="1"/>
</dbReference>
<evidence type="ECO:0000256" key="4">
    <source>
        <dbReference type="SAM" id="Coils"/>
    </source>
</evidence>
<feature type="domain" description="Rad50/SbcC-type AAA" evidence="5">
    <location>
        <begin position="5"/>
        <end position="208"/>
    </location>
</feature>
<dbReference type="InterPro" id="IPR038729">
    <property type="entry name" value="Rad50/SbcC_AAA"/>
</dbReference>
<reference evidence="6 7" key="1">
    <citation type="submission" date="2016-11" db="EMBL/GenBank/DDBJ databases">
        <authorList>
            <person name="Jaros S."/>
            <person name="Januszkiewicz K."/>
            <person name="Wedrychowicz H."/>
        </authorList>
    </citation>
    <scope>NUCLEOTIDE SEQUENCE [LARGE SCALE GENOMIC DNA]</scope>
    <source>
        <strain evidence="6 7">DSM 17477</strain>
    </source>
</reference>
<dbReference type="STRING" id="1121476.SAMN02745751_00506"/>
<keyword evidence="6" id="KW-0378">Hydrolase</keyword>
<feature type="coiled-coil region" evidence="4">
    <location>
        <begin position="549"/>
        <end position="590"/>
    </location>
</feature>
<keyword evidence="6" id="KW-0540">Nuclease</keyword>
<dbReference type="OrthoDB" id="9795626at2"/>
<feature type="coiled-coil region" evidence="4">
    <location>
        <begin position="376"/>
        <end position="410"/>
    </location>
</feature>
<proteinExistence type="inferred from homology"/>
<feature type="coiled-coil region" evidence="4">
    <location>
        <begin position="452"/>
        <end position="506"/>
    </location>
</feature>